<reference evidence="3 4" key="1">
    <citation type="submission" date="2016-10" db="EMBL/GenBank/DDBJ databases">
        <authorList>
            <person name="de Groot N.N."/>
        </authorList>
    </citation>
    <scope>NUCLEOTIDE SEQUENCE [LARGE SCALE GENOMIC DNA]</scope>
    <source>
        <strain evidence="3 4">S137</strain>
    </source>
</reference>
<protein>
    <submittedName>
        <fullName evidence="3">Uncharacterized protein</fullName>
    </submittedName>
</protein>
<evidence type="ECO:0000256" key="2">
    <source>
        <dbReference type="SAM" id="Phobius"/>
    </source>
</evidence>
<keyword evidence="2" id="KW-0812">Transmembrane</keyword>
<dbReference type="Proteomes" id="UP000182412">
    <property type="component" value="Unassembled WGS sequence"/>
</dbReference>
<name>A0A1H0UP50_SELRU</name>
<proteinExistence type="predicted"/>
<feature type="coiled-coil region" evidence="1">
    <location>
        <begin position="34"/>
        <end position="73"/>
    </location>
</feature>
<dbReference type="RefSeq" id="WP_074573279.1">
    <property type="nucleotide sequence ID" value="NZ_FNJQ01000036.1"/>
</dbReference>
<dbReference type="OrthoDB" id="1665263at2"/>
<feature type="transmembrane region" description="Helical" evidence="2">
    <location>
        <begin position="6"/>
        <end position="26"/>
    </location>
</feature>
<keyword evidence="1" id="KW-0175">Coiled coil</keyword>
<gene>
    <name evidence="3" type="ORF">SAMN05216366_1362</name>
</gene>
<evidence type="ECO:0000313" key="3">
    <source>
        <dbReference type="EMBL" id="SDP67873.1"/>
    </source>
</evidence>
<dbReference type="EMBL" id="FNJQ01000036">
    <property type="protein sequence ID" value="SDP67873.1"/>
    <property type="molecule type" value="Genomic_DNA"/>
</dbReference>
<evidence type="ECO:0000313" key="4">
    <source>
        <dbReference type="Proteomes" id="UP000182412"/>
    </source>
</evidence>
<sequence length="241" mass="26548">MAKLKYIILTLLVIGVAGVGGYFAAIQYDQTRAIVQAEQDKKDAAKQAIQAEKEAKEAALREKARRKQALIDKRTGRAEEPDQVIRGLTSDMLVAKEMDGSTYYRYEDPVEDGIFIQPYLVRDAGGTAVVHIILRHRGERPMGFHGVGLQTGEDSVFFVRTAGNVVTSKTNSGIMEWCDQIADAETLKAMREVGDQLAGKILMLGVEGGSNDDRMLSAIEAQRIKNILELCDICNGKKKTE</sequence>
<accession>A0A1H0UP50</accession>
<evidence type="ECO:0000256" key="1">
    <source>
        <dbReference type="SAM" id="Coils"/>
    </source>
</evidence>
<organism evidence="3 4">
    <name type="scientific">Selenomonas ruminantium</name>
    <dbReference type="NCBI Taxonomy" id="971"/>
    <lineage>
        <taxon>Bacteria</taxon>
        <taxon>Bacillati</taxon>
        <taxon>Bacillota</taxon>
        <taxon>Negativicutes</taxon>
        <taxon>Selenomonadales</taxon>
        <taxon>Selenomonadaceae</taxon>
        <taxon>Selenomonas</taxon>
    </lineage>
</organism>
<dbReference type="AlphaFoldDB" id="A0A1H0UP50"/>
<keyword evidence="2" id="KW-1133">Transmembrane helix</keyword>
<keyword evidence="2" id="KW-0472">Membrane</keyword>